<evidence type="ECO:0000259" key="2">
    <source>
        <dbReference type="Pfam" id="PF06985"/>
    </source>
</evidence>
<accession>A0A2J6RJV6</accession>
<reference evidence="3 4" key="1">
    <citation type="submission" date="2016-04" db="EMBL/GenBank/DDBJ databases">
        <title>A degradative enzymes factory behind the ericoid mycorrhizal symbiosis.</title>
        <authorList>
            <consortium name="DOE Joint Genome Institute"/>
            <person name="Martino E."/>
            <person name="Morin E."/>
            <person name="Grelet G."/>
            <person name="Kuo A."/>
            <person name="Kohler A."/>
            <person name="Daghino S."/>
            <person name="Barry K."/>
            <person name="Choi C."/>
            <person name="Cichocki N."/>
            <person name="Clum A."/>
            <person name="Copeland A."/>
            <person name="Hainaut M."/>
            <person name="Haridas S."/>
            <person name="Labutti K."/>
            <person name="Lindquist E."/>
            <person name="Lipzen A."/>
            <person name="Khouja H.-R."/>
            <person name="Murat C."/>
            <person name="Ohm R."/>
            <person name="Olson A."/>
            <person name="Spatafora J."/>
            <person name="Veneault-Fourrey C."/>
            <person name="Henrissat B."/>
            <person name="Grigoriev I."/>
            <person name="Martin F."/>
            <person name="Perotto S."/>
        </authorList>
    </citation>
    <scope>NUCLEOTIDE SEQUENCE [LARGE SCALE GENOMIC DNA]</scope>
    <source>
        <strain evidence="3 4">F</strain>
    </source>
</reference>
<keyword evidence="4" id="KW-1185">Reference proteome</keyword>
<dbReference type="Proteomes" id="UP000235786">
    <property type="component" value="Unassembled WGS sequence"/>
</dbReference>
<gene>
    <name evidence="3" type="ORF">L207DRAFT_597457</name>
</gene>
<dbReference type="PANTHER" id="PTHR33112">
    <property type="entry name" value="DOMAIN PROTEIN, PUTATIVE-RELATED"/>
    <property type="match status" value="1"/>
</dbReference>
<dbReference type="OrthoDB" id="5362512at2759"/>
<dbReference type="PANTHER" id="PTHR33112:SF8">
    <property type="entry name" value="HETEROKARYON INCOMPATIBILITY DOMAIN-CONTAINING PROTEIN"/>
    <property type="match status" value="1"/>
</dbReference>
<evidence type="ECO:0000313" key="3">
    <source>
        <dbReference type="EMBL" id="PMD38806.1"/>
    </source>
</evidence>
<dbReference type="EMBL" id="KZ613947">
    <property type="protein sequence ID" value="PMD38806.1"/>
    <property type="molecule type" value="Genomic_DNA"/>
</dbReference>
<dbReference type="Pfam" id="PF06985">
    <property type="entry name" value="HET"/>
    <property type="match status" value="1"/>
</dbReference>
<proteinExistence type="predicted"/>
<evidence type="ECO:0000313" key="4">
    <source>
        <dbReference type="Proteomes" id="UP000235786"/>
    </source>
</evidence>
<sequence length="515" mass="58084">MITTTGEIPDVESGKEDSGNLFDPTMHPDHQFAPSGVLDLFAYPDDPAAWHGGVRGRQLPKTAGDSDEDFELAKQWLNDCLCGHDDCRKPNPRETRLPTRVLDIGPGDGSEEPYLLETNGMHGLYIALSHCWGGQVPLTTTSCTVLERKKSTPMSLLPQTFRDAVFISRKLGVRYLWIDSLCIIQDSKTDWEKESAVMGDVYGRSHLTIAARGAANAEIGCFIPRKEEPPACCLEYKNADGSIRGQMFVRNPAFEIERIDRSPLDERGWVLQERILSPRILYYGSQQLYWECTSATIRQDGKDRDVHNDGLRPGGFKEDWDPARVTKPKFATPEDEQLSEMSGVSVEALERTRHWYLIADHYTRRKLTFDSDRLPAIAGVAKEFHRKTSYAYVAGLWKEDLITGLLWYRSSAYSAHDAPTSSELPTWSWARFSGTISFWSYTGTALLYVLDTDCELLDISYDSTANLYNYGEISNARIQIKGRYRRIGYLSVNTHLGPDGRIAFADINPQVLTII</sequence>
<feature type="region of interest" description="Disordered" evidence="1">
    <location>
        <begin position="1"/>
        <end position="29"/>
    </location>
</feature>
<name>A0A2J6RJV6_HYAVF</name>
<evidence type="ECO:0000256" key="1">
    <source>
        <dbReference type="SAM" id="MobiDB-lite"/>
    </source>
</evidence>
<dbReference type="AlphaFoldDB" id="A0A2J6RJV6"/>
<protein>
    <submittedName>
        <fullName evidence="3">HET-domain-containing protein</fullName>
    </submittedName>
</protein>
<feature type="domain" description="Heterokaryon incompatibility" evidence="2">
    <location>
        <begin position="125"/>
        <end position="273"/>
    </location>
</feature>
<dbReference type="InterPro" id="IPR010730">
    <property type="entry name" value="HET"/>
</dbReference>
<organism evidence="3 4">
    <name type="scientific">Hyaloscypha variabilis (strain UAMH 11265 / GT02V1 / F)</name>
    <name type="common">Meliniomyces variabilis</name>
    <dbReference type="NCBI Taxonomy" id="1149755"/>
    <lineage>
        <taxon>Eukaryota</taxon>
        <taxon>Fungi</taxon>
        <taxon>Dikarya</taxon>
        <taxon>Ascomycota</taxon>
        <taxon>Pezizomycotina</taxon>
        <taxon>Leotiomycetes</taxon>
        <taxon>Helotiales</taxon>
        <taxon>Hyaloscyphaceae</taxon>
        <taxon>Hyaloscypha</taxon>
        <taxon>Hyaloscypha variabilis</taxon>
    </lineage>
</organism>